<dbReference type="PANTHER" id="PTHR38834:SF3">
    <property type="entry name" value="SOLUTE-BINDING PROTEIN FAMILY 3_N-TERMINAL DOMAIN-CONTAINING PROTEIN"/>
    <property type="match status" value="1"/>
</dbReference>
<feature type="chain" id="PRO_5046664722" evidence="1">
    <location>
        <begin position="33"/>
        <end position="255"/>
    </location>
</feature>
<dbReference type="Proteomes" id="UP001221189">
    <property type="component" value="Unassembled WGS sequence"/>
</dbReference>
<evidence type="ECO:0000259" key="2">
    <source>
        <dbReference type="SMART" id="SM00062"/>
    </source>
</evidence>
<feature type="domain" description="Solute-binding protein family 3/N-terminal" evidence="2">
    <location>
        <begin position="34"/>
        <end position="254"/>
    </location>
</feature>
<accession>A0ABT5KMF4</accession>
<organism evidence="3 4">
    <name type="scientific">Roseateles albus</name>
    <dbReference type="NCBI Taxonomy" id="2987525"/>
    <lineage>
        <taxon>Bacteria</taxon>
        <taxon>Pseudomonadati</taxon>
        <taxon>Pseudomonadota</taxon>
        <taxon>Betaproteobacteria</taxon>
        <taxon>Burkholderiales</taxon>
        <taxon>Sphaerotilaceae</taxon>
        <taxon>Roseateles</taxon>
    </lineage>
</organism>
<gene>
    <name evidence="3" type="ORF">PRZ03_20925</name>
</gene>
<dbReference type="RefSeq" id="WP_273602092.1">
    <property type="nucleotide sequence ID" value="NZ_JAQQXT010000016.1"/>
</dbReference>
<reference evidence="3 4" key="1">
    <citation type="submission" date="2022-10" db="EMBL/GenBank/DDBJ databases">
        <title>Paucibacter sp. hw1 Genome sequencing.</title>
        <authorList>
            <person name="Park S."/>
        </authorList>
    </citation>
    <scope>NUCLEOTIDE SEQUENCE [LARGE SCALE GENOMIC DNA]</scope>
    <source>
        <strain evidence="4">hw1</strain>
    </source>
</reference>
<protein>
    <submittedName>
        <fullName evidence="3">Transporter substrate-binding domain-containing protein</fullName>
    </submittedName>
</protein>
<feature type="signal peptide" evidence="1">
    <location>
        <begin position="1"/>
        <end position="32"/>
    </location>
</feature>
<dbReference type="Gene3D" id="3.40.190.10">
    <property type="entry name" value="Periplasmic binding protein-like II"/>
    <property type="match status" value="2"/>
</dbReference>
<dbReference type="SUPFAM" id="SSF53850">
    <property type="entry name" value="Periplasmic binding protein-like II"/>
    <property type="match status" value="1"/>
</dbReference>
<sequence>MSFVFNKSRRQPMTVVLKAMFSALLIANSASAAELEWLAGELPPFVWQTQGGPQGLAYELATQMSTKIGRPLSMTFYPWARAVRMAEGGPNYGVFPLARTPDREAQFKWLIPLAHVNYTFFGRSGSKVDLDALAALRGQRVGVLRGSPIIKNLQAEKFRHIVQAKDYKELLRLLAEDMIAAAYAGEPMLRAAIDEFKFRPQDFRSGLNLKSAELYMASSLALDGAEEERWLQAYRDLQADGTVARLQKKYLQRER</sequence>
<proteinExistence type="predicted"/>
<keyword evidence="1" id="KW-0732">Signal</keyword>
<evidence type="ECO:0000313" key="4">
    <source>
        <dbReference type="Proteomes" id="UP001221189"/>
    </source>
</evidence>
<dbReference type="Pfam" id="PF00497">
    <property type="entry name" value="SBP_bac_3"/>
    <property type="match status" value="1"/>
</dbReference>
<dbReference type="InterPro" id="IPR001638">
    <property type="entry name" value="Solute-binding_3/MltF_N"/>
</dbReference>
<comment type="caution">
    <text evidence="3">The sequence shown here is derived from an EMBL/GenBank/DDBJ whole genome shotgun (WGS) entry which is preliminary data.</text>
</comment>
<name>A0ABT5KMF4_9BURK</name>
<dbReference type="PANTHER" id="PTHR38834">
    <property type="entry name" value="PERIPLASMIC SUBSTRATE BINDING PROTEIN FAMILY 3"/>
    <property type="match status" value="1"/>
</dbReference>
<evidence type="ECO:0000313" key="3">
    <source>
        <dbReference type="EMBL" id="MDC8774031.1"/>
    </source>
</evidence>
<dbReference type="SMART" id="SM00062">
    <property type="entry name" value="PBPb"/>
    <property type="match status" value="1"/>
</dbReference>
<evidence type="ECO:0000256" key="1">
    <source>
        <dbReference type="SAM" id="SignalP"/>
    </source>
</evidence>
<keyword evidence="4" id="KW-1185">Reference proteome</keyword>
<dbReference type="EMBL" id="JAQQXT010000016">
    <property type="protein sequence ID" value="MDC8774031.1"/>
    <property type="molecule type" value="Genomic_DNA"/>
</dbReference>